<dbReference type="Pfam" id="PF16137">
    <property type="entry name" value="DUF4845"/>
    <property type="match status" value="1"/>
</dbReference>
<keyword evidence="3" id="KW-1185">Reference proteome</keyword>
<proteinExistence type="predicted"/>
<feature type="transmembrane region" description="Helical" evidence="1">
    <location>
        <begin position="7"/>
        <end position="28"/>
    </location>
</feature>
<dbReference type="OrthoDB" id="5734946at2"/>
<accession>A0A370WWD5</accession>
<dbReference type="AlphaFoldDB" id="A0A370WWD5"/>
<dbReference type="RefSeq" id="WP_115496091.1">
    <property type="nucleotide sequence ID" value="NZ_QRBE01000008.1"/>
</dbReference>
<keyword evidence="1" id="KW-0812">Transmembrane</keyword>
<comment type="caution">
    <text evidence="2">The sequence shown here is derived from an EMBL/GenBank/DDBJ whole genome shotgun (WGS) entry which is preliminary data.</text>
</comment>
<name>A0A370WWD5_9GAMM</name>
<keyword evidence="1" id="KW-1133">Transmembrane helix</keyword>
<dbReference type="EMBL" id="QRBE01000008">
    <property type="protein sequence ID" value="RDS80429.1"/>
    <property type="molecule type" value="Genomic_DNA"/>
</dbReference>
<organism evidence="2 3">
    <name type="scientific">Dyella monticola</name>
    <dbReference type="NCBI Taxonomy" id="1927958"/>
    <lineage>
        <taxon>Bacteria</taxon>
        <taxon>Pseudomonadati</taxon>
        <taxon>Pseudomonadota</taxon>
        <taxon>Gammaproteobacteria</taxon>
        <taxon>Lysobacterales</taxon>
        <taxon>Rhodanobacteraceae</taxon>
        <taxon>Dyella</taxon>
    </lineage>
</organism>
<protein>
    <submittedName>
        <fullName evidence="2">DUF4845 domain-containing protein</fullName>
    </submittedName>
</protein>
<sequence length="128" mass="14392">MKSKQTGITLMSFIIVLMVAGFFAYMAMKLVPAYTEFMGVQKAMGEMTSESFDGKAPEEIRRDLFKRMEYQYVGDDTVQPSDISIGQGAQGTELRVSYDKDIPFIYNIDFLIHFQKAVPIQGNIAAPN</sequence>
<reference evidence="2 3" key="1">
    <citation type="submission" date="2018-07" db="EMBL/GenBank/DDBJ databases">
        <title>Dyella monticola sp. nov. and Dyella psychrodurans sp. nov. isolated from monsoon evergreen broad-leaved forest soil of Dinghu Mountain, China.</title>
        <authorList>
            <person name="Gao Z."/>
            <person name="Qiu L."/>
        </authorList>
    </citation>
    <scope>NUCLEOTIDE SEQUENCE [LARGE SCALE GENOMIC DNA]</scope>
    <source>
        <strain evidence="2 3">4G-K06</strain>
    </source>
</reference>
<evidence type="ECO:0000313" key="3">
    <source>
        <dbReference type="Proteomes" id="UP000254258"/>
    </source>
</evidence>
<gene>
    <name evidence="2" type="ORF">DWU98_13405</name>
</gene>
<dbReference type="InterPro" id="IPR032314">
    <property type="entry name" value="DUF4845"/>
</dbReference>
<evidence type="ECO:0000313" key="2">
    <source>
        <dbReference type="EMBL" id="RDS80429.1"/>
    </source>
</evidence>
<dbReference type="Proteomes" id="UP000254258">
    <property type="component" value="Unassembled WGS sequence"/>
</dbReference>
<evidence type="ECO:0000256" key="1">
    <source>
        <dbReference type="SAM" id="Phobius"/>
    </source>
</evidence>
<keyword evidence="1" id="KW-0472">Membrane</keyword>